<proteinExistence type="inferred from homology"/>
<dbReference type="InterPro" id="IPR015168">
    <property type="entry name" value="SsuA/THI5"/>
</dbReference>
<sequence>MARSFLPSVTPPLRRRTVLRALGAAAWVGGAPLALRAQPELARVRVAMGREESLCHLPLVVAQQLGYFRGEGLDVQLVELAGGEQALDAVKAAQVEAVSGSYLSVLHQQLRGQALQLIVLQGRAPQVSLGVSLRQLPGYRELPDLRGKRIGMSSTGAMSDVLARVMLSKAAIRPADVHWVPLGSVRRAVLALRSGEVDALSHVDPGMTQLEQKGELRTIADPRTLKGSQEVFGGPLPGTCLFAPQRFVARHPQTCQALVNGIARGLKWLQTAQPQDIIMTVPETHMMGDRALYLASFYRLRESYSPDGLLGEDAVQTAWSVASRLGDVREADAQAVLERSYTNEFAQKARLKLSKA</sequence>
<comment type="similarity">
    <text evidence="2">Belongs to the bacterial solute-binding protein SsuA/TauA family.</text>
</comment>
<organism evidence="5 6">
    <name type="scientific">Caldimonas mangrovi</name>
    <dbReference type="NCBI Taxonomy" id="2944811"/>
    <lineage>
        <taxon>Bacteria</taxon>
        <taxon>Pseudomonadati</taxon>
        <taxon>Pseudomonadota</taxon>
        <taxon>Betaproteobacteria</taxon>
        <taxon>Burkholderiales</taxon>
        <taxon>Sphaerotilaceae</taxon>
        <taxon>Caldimonas</taxon>
    </lineage>
</organism>
<gene>
    <name evidence="5" type="ORF">M8A51_15690</name>
</gene>
<reference evidence="5" key="1">
    <citation type="submission" date="2022-05" db="EMBL/GenBank/DDBJ databases">
        <title>Schlegelella sp. nov., isolated from mangrove soil.</title>
        <authorList>
            <person name="Liu Y."/>
            <person name="Ge X."/>
            <person name="Liu W."/>
        </authorList>
    </citation>
    <scope>NUCLEOTIDE SEQUENCE</scope>
    <source>
        <strain evidence="5">S2-27</strain>
    </source>
</reference>
<dbReference type="Proteomes" id="UP001165541">
    <property type="component" value="Unassembled WGS sequence"/>
</dbReference>
<dbReference type="PANTHER" id="PTHR30024">
    <property type="entry name" value="ALIPHATIC SULFONATES-BINDING PROTEIN-RELATED"/>
    <property type="match status" value="1"/>
</dbReference>
<feature type="domain" description="SsuA/THI5-like" evidence="4">
    <location>
        <begin position="56"/>
        <end position="270"/>
    </location>
</feature>
<keyword evidence="3" id="KW-0732">Signal</keyword>
<evidence type="ECO:0000256" key="2">
    <source>
        <dbReference type="ARBA" id="ARBA00010742"/>
    </source>
</evidence>
<dbReference type="RefSeq" id="WP_251779417.1">
    <property type="nucleotide sequence ID" value="NZ_JAMKFE010000009.1"/>
</dbReference>
<evidence type="ECO:0000256" key="3">
    <source>
        <dbReference type="ARBA" id="ARBA00022729"/>
    </source>
</evidence>
<dbReference type="PANTHER" id="PTHR30024:SF47">
    <property type="entry name" value="TAURINE-BINDING PERIPLASMIC PROTEIN"/>
    <property type="match status" value="1"/>
</dbReference>
<evidence type="ECO:0000259" key="4">
    <source>
        <dbReference type="Pfam" id="PF09084"/>
    </source>
</evidence>
<dbReference type="SUPFAM" id="SSF53850">
    <property type="entry name" value="Periplasmic binding protein-like II"/>
    <property type="match status" value="1"/>
</dbReference>
<dbReference type="Pfam" id="PF09084">
    <property type="entry name" value="NMT1"/>
    <property type="match status" value="1"/>
</dbReference>
<dbReference type="Gene3D" id="3.40.190.10">
    <property type="entry name" value="Periplasmic binding protein-like II"/>
    <property type="match status" value="2"/>
</dbReference>
<comment type="subcellular location">
    <subcellularLocation>
        <location evidence="1">Periplasm</location>
    </subcellularLocation>
</comment>
<protein>
    <submittedName>
        <fullName evidence="5">ABC transporter substrate-binding protein</fullName>
    </submittedName>
</protein>
<dbReference type="EMBL" id="JAMKFE010000009">
    <property type="protein sequence ID" value="MCM5680967.1"/>
    <property type="molecule type" value="Genomic_DNA"/>
</dbReference>
<comment type="caution">
    <text evidence="5">The sequence shown here is derived from an EMBL/GenBank/DDBJ whole genome shotgun (WGS) entry which is preliminary data.</text>
</comment>
<evidence type="ECO:0000256" key="1">
    <source>
        <dbReference type="ARBA" id="ARBA00004418"/>
    </source>
</evidence>
<keyword evidence="6" id="KW-1185">Reference proteome</keyword>
<name>A0ABT0YQE1_9BURK</name>
<accession>A0ABT0YQE1</accession>
<evidence type="ECO:0000313" key="5">
    <source>
        <dbReference type="EMBL" id="MCM5680967.1"/>
    </source>
</evidence>
<evidence type="ECO:0000313" key="6">
    <source>
        <dbReference type="Proteomes" id="UP001165541"/>
    </source>
</evidence>